<dbReference type="Proteomes" id="UP001501920">
    <property type="component" value="Chromosome 13"/>
</dbReference>
<keyword evidence="2" id="KW-1185">Reference proteome</keyword>
<reference evidence="1 2" key="1">
    <citation type="submission" date="2020-10" db="EMBL/GenBank/DDBJ databases">
        <title>Pygocentrus nattereri (red-bellied piranha) genome, fPygNat1, primary haplotype.</title>
        <authorList>
            <person name="Myers G."/>
            <person name="Meyer A."/>
            <person name="Karagic N."/>
            <person name="Pippel M."/>
            <person name="Winkler S."/>
            <person name="Tracey A."/>
            <person name="Wood J."/>
            <person name="Formenti G."/>
            <person name="Howe K."/>
            <person name="Fedrigo O."/>
            <person name="Jarvis E.D."/>
        </authorList>
    </citation>
    <scope>NUCLEOTIDE SEQUENCE [LARGE SCALE GENOMIC DNA]</scope>
</reference>
<dbReference type="Ensembl" id="ENSPNAT00000058253.1">
    <property type="protein sequence ID" value="ENSPNAP00000068042.1"/>
    <property type="gene ID" value="ENSPNAG00000035307.1"/>
</dbReference>
<sequence length="212" mass="23912">MGSEGSAHSAARLSCRTRSGEFSTCGRCQSCVCTANLSGSAQWLLTAGEAAKRRFLTGILVRCRSVEILEKVQNVLRVTLGKDFTYARSHVKAVSQEEFRDCGCGMSVMDMWEWFSKSPNWTKSSYLLGVLSLCDTELLHMLGNLVSVLIAREKRGFPQFNTGKRPTPRSQRDRSCFLMHWKGKTSIFQIVWVMKWSPSHYSDSIHFLIALN</sequence>
<reference evidence="1" key="3">
    <citation type="submission" date="2025-09" db="UniProtKB">
        <authorList>
            <consortium name="Ensembl"/>
        </authorList>
    </citation>
    <scope>IDENTIFICATION</scope>
</reference>
<dbReference type="PANTHER" id="PTHR19872">
    <property type="entry name" value="UBIQUITIN LIGASE SPECIFICITY FACTOR/HREP PROTEIN"/>
    <property type="match status" value="1"/>
</dbReference>
<dbReference type="PANTHER" id="PTHR19872:SF7">
    <property type="entry name" value="F-BOX AND WD REPEAT DOMAIN CONTAINING PROTEIN 10B-RELATED"/>
    <property type="match status" value="1"/>
</dbReference>
<protein>
    <submittedName>
        <fullName evidence="1">Uncharacterized protein</fullName>
    </submittedName>
</protein>
<proteinExistence type="predicted"/>
<dbReference type="AlphaFoldDB" id="A0AAR2L096"/>
<dbReference type="GeneTree" id="ENSGT00940000158003"/>
<reference evidence="1" key="2">
    <citation type="submission" date="2025-08" db="UniProtKB">
        <authorList>
            <consortium name="Ensembl"/>
        </authorList>
    </citation>
    <scope>IDENTIFICATION</scope>
</reference>
<dbReference type="InterPro" id="IPR051075">
    <property type="entry name" value="SCF_subunit_WD-repeat"/>
</dbReference>
<evidence type="ECO:0000313" key="2">
    <source>
        <dbReference type="Proteomes" id="UP001501920"/>
    </source>
</evidence>
<organism evidence="1 2">
    <name type="scientific">Pygocentrus nattereri</name>
    <name type="common">Red-bellied piranha</name>
    <dbReference type="NCBI Taxonomy" id="42514"/>
    <lineage>
        <taxon>Eukaryota</taxon>
        <taxon>Metazoa</taxon>
        <taxon>Chordata</taxon>
        <taxon>Craniata</taxon>
        <taxon>Vertebrata</taxon>
        <taxon>Euteleostomi</taxon>
        <taxon>Actinopterygii</taxon>
        <taxon>Neopterygii</taxon>
        <taxon>Teleostei</taxon>
        <taxon>Ostariophysi</taxon>
        <taxon>Characiformes</taxon>
        <taxon>Characoidei</taxon>
        <taxon>Pygocentrus</taxon>
    </lineage>
</organism>
<evidence type="ECO:0000313" key="1">
    <source>
        <dbReference type="Ensembl" id="ENSPNAP00000068042.1"/>
    </source>
</evidence>
<name>A0AAR2L096_PYGNA</name>
<accession>A0AAR2L096</accession>